<organism evidence="3 4">
    <name type="scientific">Longimicrobium terrae</name>
    <dbReference type="NCBI Taxonomy" id="1639882"/>
    <lineage>
        <taxon>Bacteria</taxon>
        <taxon>Pseudomonadati</taxon>
        <taxon>Gemmatimonadota</taxon>
        <taxon>Longimicrobiia</taxon>
        <taxon>Longimicrobiales</taxon>
        <taxon>Longimicrobiaceae</taxon>
        <taxon>Longimicrobium</taxon>
    </lineage>
</organism>
<proteinExistence type="predicted"/>
<feature type="region of interest" description="Disordered" evidence="1">
    <location>
        <begin position="90"/>
        <end position="123"/>
    </location>
</feature>
<comment type="caution">
    <text evidence="3">The sequence shown here is derived from an EMBL/GenBank/DDBJ whole genome shotgun (WGS) entry which is preliminary data.</text>
</comment>
<keyword evidence="4" id="KW-1185">Reference proteome</keyword>
<evidence type="ECO:0000313" key="3">
    <source>
        <dbReference type="EMBL" id="MBB6068870.1"/>
    </source>
</evidence>
<evidence type="ECO:0000313" key="4">
    <source>
        <dbReference type="Proteomes" id="UP000582837"/>
    </source>
</evidence>
<dbReference type="InterPro" id="IPR058827">
    <property type="entry name" value="YbbD_head"/>
</dbReference>
<accession>A0A841GPI9</accession>
<dbReference type="AlphaFoldDB" id="A0A841GPI9"/>
<dbReference type="PROSITE" id="PS51318">
    <property type="entry name" value="TAT"/>
    <property type="match status" value="1"/>
</dbReference>
<name>A0A841GPI9_9BACT</name>
<reference evidence="3 4" key="1">
    <citation type="submission" date="2020-08" db="EMBL/GenBank/DDBJ databases">
        <title>Genomic Encyclopedia of Type Strains, Phase IV (KMG-IV): sequencing the most valuable type-strain genomes for metagenomic binning, comparative biology and taxonomic classification.</title>
        <authorList>
            <person name="Goeker M."/>
        </authorList>
    </citation>
    <scope>NUCLEOTIDE SEQUENCE [LARGE SCALE GENOMIC DNA]</scope>
    <source>
        <strain evidence="3 4">DSM 29007</strain>
    </source>
</reference>
<dbReference type="InterPro" id="IPR006311">
    <property type="entry name" value="TAT_signal"/>
</dbReference>
<evidence type="ECO:0000256" key="1">
    <source>
        <dbReference type="SAM" id="MobiDB-lite"/>
    </source>
</evidence>
<dbReference type="Proteomes" id="UP000582837">
    <property type="component" value="Unassembled WGS sequence"/>
</dbReference>
<dbReference type="Pfam" id="PF26610">
    <property type="entry name" value="YbbD_head"/>
    <property type="match status" value="1"/>
</dbReference>
<dbReference type="EMBL" id="JACHIA010000001">
    <property type="protein sequence ID" value="MBB6068870.1"/>
    <property type="molecule type" value="Genomic_DNA"/>
</dbReference>
<sequence>MADRGFTRRALIAGAVLLVAATALYSAAVRTENVVETHPTHADALRACARDRGWLPDFVPATATAIQEVHNLDSGGQWIRFALAARVRPAPQDGAGSHRRPPRWSGSWVRDADGDADGDAVSHHRAAGERGRLWCIVLDRRDSTVYGWMCGAGS</sequence>
<dbReference type="RefSeq" id="WP_170031322.1">
    <property type="nucleotide sequence ID" value="NZ_JABDTL010000001.1"/>
</dbReference>
<gene>
    <name evidence="3" type="ORF">HNQ61_000481</name>
</gene>
<protein>
    <recommendedName>
        <fullName evidence="2">YbbD head domain-containing protein</fullName>
    </recommendedName>
</protein>
<evidence type="ECO:0000259" key="2">
    <source>
        <dbReference type="Pfam" id="PF26610"/>
    </source>
</evidence>
<feature type="domain" description="YbbD head" evidence="2">
    <location>
        <begin position="32"/>
        <end position="81"/>
    </location>
</feature>